<evidence type="ECO:0000313" key="2">
    <source>
        <dbReference type="Proteomes" id="UP000254601"/>
    </source>
</evidence>
<protein>
    <submittedName>
        <fullName evidence="1">Type IV pilus assembly protein PilM</fullName>
    </submittedName>
</protein>
<dbReference type="CDD" id="cd24049">
    <property type="entry name" value="ASKHA_NBD_PilM"/>
    <property type="match status" value="1"/>
</dbReference>
<dbReference type="SUPFAM" id="SSF53067">
    <property type="entry name" value="Actin-like ATPase domain"/>
    <property type="match status" value="1"/>
</dbReference>
<dbReference type="EMBL" id="UHIC01000001">
    <property type="protein sequence ID" value="SUO97302.1"/>
    <property type="molecule type" value="Genomic_DNA"/>
</dbReference>
<dbReference type="Proteomes" id="UP000254601">
    <property type="component" value="Unassembled WGS sequence"/>
</dbReference>
<sequence length="341" mass="37331">MLGNPDLIGIDIGQYAIKIARLKKSGKSFVSNFLGYEIVPSTVRESKDRQALKDFISQILKSKIYKLTKGQPVIHVNVGDTIMRNVMVPEDVSAEGLEGAIELDLSPALPFSIDQVYFDFENQPGKDGSYLTIASRRDIVDAKTALFANKAKTLLTPQVDVDVFAYERLVENLIQAGEVSGSTVAILDIGYNRSRLFVYQNGQYVFAREPQIGGNQATEVIRDIYDIDMETAETRKLNKAFGAEYNDSVLTPYSHSLAEQINLAIDFYEASSAEATKLDSIYLTGGGSQLQDLVPALKTLLTVPTELLSLSSHIKLQSGQSELLQSGLNHGLAIGLAMEGK</sequence>
<dbReference type="RefSeq" id="WP_072577233.1">
    <property type="nucleotide sequence ID" value="NZ_LWHB01000148.1"/>
</dbReference>
<accession>A0A380MYC3</accession>
<organism evidence="1 2">
    <name type="scientific">Suttonella ornithocola</name>
    <dbReference type="NCBI Taxonomy" id="279832"/>
    <lineage>
        <taxon>Bacteria</taxon>
        <taxon>Pseudomonadati</taxon>
        <taxon>Pseudomonadota</taxon>
        <taxon>Gammaproteobacteria</taxon>
        <taxon>Cardiobacteriales</taxon>
        <taxon>Cardiobacteriaceae</taxon>
        <taxon>Suttonella</taxon>
    </lineage>
</organism>
<dbReference type="OrthoDB" id="9773403at2"/>
<dbReference type="InterPro" id="IPR050696">
    <property type="entry name" value="FtsA/MreB"/>
</dbReference>
<reference evidence="1 2" key="1">
    <citation type="submission" date="2018-06" db="EMBL/GenBank/DDBJ databases">
        <authorList>
            <consortium name="Pathogen Informatics"/>
            <person name="Doyle S."/>
        </authorList>
    </citation>
    <scope>NUCLEOTIDE SEQUENCE [LARGE SCALE GENOMIC DNA]</scope>
    <source>
        <strain evidence="1 2">NCTC13337</strain>
    </source>
</reference>
<dbReference type="Pfam" id="PF11104">
    <property type="entry name" value="PilM_2"/>
    <property type="match status" value="1"/>
</dbReference>
<evidence type="ECO:0000313" key="1">
    <source>
        <dbReference type="EMBL" id="SUO97302.1"/>
    </source>
</evidence>
<dbReference type="InterPro" id="IPR043129">
    <property type="entry name" value="ATPase_NBD"/>
</dbReference>
<keyword evidence="2" id="KW-1185">Reference proteome</keyword>
<dbReference type="PANTHER" id="PTHR32432:SF3">
    <property type="entry name" value="ETHANOLAMINE UTILIZATION PROTEIN EUTJ"/>
    <property type="match status" value="1"/>
</dbReference>
<dbReference type="NCBIfam" id="TIGR01175">
    <property type="entry name" value="pilM"/>
    <property type="match status" value="1"/>
</dbReference>
<dbReference type="PANTHER" id="PTHR32432">
    <property type="entry name" value="CELL DIVISION PROTEIN FTSA-RELATED"/>
    <property type="match status" value="1"/>
</dbReference>
<dbReference type="Gene3D" id="3.30.420.40">
    <property type="match status" value="2"/>
</dbReference>
<proteinExistence type="predicted"/>
<dbReference type="InterPro" id="IPR005883">
    <property type="entry name" value="PilM"/>
</dbReference>
<dbReference type="PIRSF" id="PIRSF019169">
    <property type="entry name" value="PilM"/>
    <property type="match status" value="1"/>
</dbReference>
<dbReference type="Gene3D" id="3.30.1490.300">
    <property type="match status" value="1"/>
</dbReference>
<dbReference type="AlphaFoldDB" id="A0A380MYC3"/>
<name>A0A380MYC3_9GAMM</name>
<gene>
    <name evidence="1" type="ORF">NCTC13337_02358</name>
</gene>